<dbReference type="EMBL" id="QCYK01000001">
    <property type="protein sequence ID" value="PUZ28173.1"/>
    <property type="molecule type" value="Genomic_DNA"/>
</dbReference>
<protein>
    <submittedName>
        <fullName evidence="10">N-acetylglucosamine-6-phosphate deacetylase</fullName>
    </submittedName>
</protein>
<dbReference type="GO" id="GO:0046872">
    <property type="term" value="F:metal ion binding"/>
    <property type="evidence" value="ECO:0007669"/>
    <property type="project" value="UniProtKB-KW"/>
</dbReference>
<evidence type="ECO:0000313" key="10">
    <source>
        <dbReference type="EMBL" id="PUZ28173.1"/>
    </source>
</evidence>
<dbReference type="GO" id="GO:0006046">
    <property type="term" value="P:N-acetylglucosamine catabolic process"/>
    <property type="evidence" value="ECO:0007669"/>
    <property type="project" value="TreeGrafter"/>
</dbReference>
<dbReference type="Pfam" id="PF22643">
    <property type="entry name" value="NagA_N"/>
    <property type="match status" value="1"/>
</dbReference>
<feature type="binding site" evidence="7">
    <location>
        <begin position="298"/>
        <end position="300"/>
    </location>
    <ligand>
        <name>substrate</name>
    </ligand>
</feature>
<evidence type="ECO:0000256" key="4">
    <source>
        <dbReference type="ARBA" id="ARBA00023277"/>
    </source>
</evidence>
<evidence type="ECO:0000256" key="1">
    <source>
        <dbReference type="ARBA" id="ARBA00010716"/>
    </source>
</evidence>
<dbReference type="NCBIfam" id="TIGR00221">
    <property type="entry name" value="nagA"/>
    <property type="match status" value="1"/>
</dbReference>
<comment type="similarity">
    <text evidence="1 5">Belongs to the metallo-dependent hydrolases superfamily. NagA family.</text>
</comment>
<reference evidence="10 11" key="1">
    <citation type="submission" date="2018-04" db="EMBL/GenBank/DDBJ databases">
        <title>Chitinophaga fuyangensis sp. nov., isolated from soil in a chemical factory.</title>
        <authorList>
            <person name="Chen K."/>
        </authorList>
    </citation>
    <scope>NUCLEOTIDE SEQUENCE [LARGE SCALE GENOMIC DNA]</scope>
    <source>
        <strain evidence="10 11">LY-1</strain>
    </source>
</reference>
<dbReference type="Gene3D" id="3.20.20.140">
    <property type="entry name" value="Metal-dependent hydrolases"/>
    <property type="match status" value="1"/>
</dbReference>
<dbReference type="PIRSF" id="PIRSF038994">
    <property type="entry name" value="NagA"/>
    <property type="match status" value="1"/>
</dbReference>
<dbReference type="PANTHER" id="PTHR11113:SF14">
    <property type="entry name" value="N-ACETYLGLUCOSAMINE-6-PHOSPHATE DEACETYLASE"/>
    <property type="match status" value="1"/>
</dbReference>
<keyword evidence="4 5" id="KW-0119">Carbohydrate metabolism</keyword>
<feature type="binding site" evidence="7">
    <location>
        <position position="250"/>
    </location>
    <ligand>
        <name>substrate</name>
    </ligand>
</feature>
<comment type="cofactor">
    <cofactor evidence="8">
        <name>a divalent metal cation</name>
        <dbReference type="ChEBI" id="CHEBI:60240"/>
    </cofactor>
    <text evidence="8">Binds 1 divalent metal cation per subunit.</text>
</comment>
<dbReference type="InterPro" id="IPR003764">
    <property type="entry name" value="GlcNAc_6-P_deAcase"/>
</dbReference>
<keyword evidence="11" id="KW-1185">Reference proteome</keyword>
<accession>A0A2T7BKG9</accession>
<dbReference type="RefSeq" id="WP_108684814.1">
    <property type="nucleotide sequence ID" value="NZ_QCYK01000001.1"/>
</dbReference>
<feature type="binding site" evidence="8">
    <location>
        <position position="129"/>
    </location>
    <ligand>
        <name>Zn(2+)</name>
        <dbReference type="ChEBI" id="CHEBI:29105"/>
    </ligand>
</feature>
<dbReference type="SUPFAM" id="SSF51556">
    <property type="entry name" value="Metallo-dependent hydrolases"/>
    <property type="match status" value="1"/>
</dbReference>
<feature type="domain" description="Amidohydrolase-related" evidence="9">
    <location>
        <begin position="53"/>
        <end position="356"/>
    </location>
</feature>
<gene>
    <name evidence="10" type="primary">nagA</name>
    <name evidence="10" type="ORF">DCC81_01440</name>
</gene>
<dbReference type="SUPFAM" id="SSF51338">
    <property type="entry name" value="Composite domain of metallo-dependent hydrolases"/>
    <property type="match status" value="1"/>
</dbReference>
<comment type="caution">
    <text evidence="10">The sequence shown here is derived from an EMBL/GenBank/DDBJ whole genome shotgun (WGS) entry which is preliminary data.</text>
</comment>
<dbReference type="InterPro" id="IPR006680">
    <property type="entry name" value="Amidohydro-rel"/>
</dbReference>
<dbReference type="PANTHER" id="PTHR11113">
    <property type="entry name" value="N-ACETYLGLUCOSAMINE-6-PHOSPHATE DEACETYLASE"/>
    <property type="match status" value="1"/>
</dbReference>
<feature type="binding site" evidence="7">
    <location>
        <position position="226"/>
    </location>
    <ligand>
        <name>substrate</name>
    </ligand>
</feature>
<organism evidence="10 11">
    <name type="scientific">Chitinophaga parva</name>
    <dbReference type="NCBI Taxonomy" id="2169414"/>
    <lineage>
        <taxon>Bacteria</taxon>
        <taxon>Pseudomonadati</taxon>
        <taxon>Bacteroidota</taxon>
        <taxon>Chitinophagia</taxon>
        <taxon>Chitinophagales</taxon>
        <taxon>Chitinophagaceae</taxon>
        <taxon>Chitinophaga</taxon>
    </lineage>
</organism>
<evidence type="ECO:0000256" key="8">
    <source>
        <dbReference type="PIRSR" id="PIRSR038994-3"/>
    </source>
</evidence>
<feature type="active site" description="Proton donor/acceptor" evidence="6">
    <location>
        <position position="272"/>
    </location>
</feature>
<evidence type="ECO:0000313" key="11">
    <source>
        <dbReference type="Proteomes" id="UP000244450"/>
    </source>
</evidence>
<dbReference type="Gene3D" id="2.30.40.10">
    <property type="entry name" value="Urease, subunit C, domain 1"/>
    <property type="match status" value="1"/>
</dbReference>
<dbReference type="OrthoDB" id="9776488at2"/>
<dbReference type="Proteomes" id="UP000244450">
    <property type="component" value="Unassembled WGS sequence"/>
</dbReference>
<feature type="binding site" evidence="8">
    <location>
        <position position="194"/>
    </location>
    <ligand>
        <name>Zn(2+)</name>
        <dbReference type="ChEBI" id="CHEBI:29105"/>
    </ligand>
</feature>
<keyword evidence="3 5" id="KW-0378">Hydrolase</keyword>
<name>A0A2T7BKG9_9BACT</name>
<sequence>MLTAYFNARIFTGDVFVYHHAVLVKDQQVIAVLPVEQIPADAQRIDLQGGLLAPSFIDLQIYGGNGRLLLQQPDAESIQATYDYCMNGGASHFMITLPTVSFDVMEKGMQAVADYWAKGGKGCLGLHLEGPFMNPVKKGAHLEQYIKQPTAADIDWILEKSNGTVKYMTLAPERCNPLLVARLQTAGIVISAGHSNATYTEATLGFEQGIAAGTHLFNAMSQFQSREPGMVGAIYDNPRVAVSVVCDGVHVDFNAIRISKQIMGERLFLITDAVTENPSGDYIYRLQKDRYVNANGVLAGSCLTQLQGVKNCVEQVGLTLAESLRMASLYPARVAGLHRMGRIAPGYDAHFVVLDEQLQLKDVIV</sequence>
<feature type="binding site" evidence="8">
    <location>
        <position position="215"/>
    </location>
    <ligand>
        <name>Zn(2+)</name>
        <dbReference type="ChEBI" id="CHEBI:29105"/>
    </ligand>
</feature>
<dbReference type="InterPro" id="IPR032466">
    <property type="entry name" value="Metal_Hydrolase"/>
</dbReference>
<feature type="binding site" evidence="7">
    <location>
        <position position="140"/>
    </location>
    <ligand>
        <name>substrate</name>
    </ligand>
</feature>
<evidence type="ECO:0000256" key="2">
    <source>
        <dbReference type="ARBA" id="ARBA00022723"/>
    </source>
</evidence>
<proteinExistence type="inferred from homology"/>
<dbReference type="AlphaFoldDB" id="A0A2T7BKG9"/>
<evidence type="ECO:0000259" key="9">
    <source>
        <dbReference type="Pfam" id="PF01979"/>
    </source>
</evidence>
<evidence type="ECO:0000256" key="3">
    <source>
        <dbReference type="ARBA" id="ARBA00022801"/>
    </source>
</evidence>
<evidence type="ECO:0000256" key="5">
    <source>
        <dbReference type="PIRNR" id="PIRNR038994"/>
    </source>
</evidence>
<evidence type="ECO:0000256" key="7">
    <source>
        <dbReference type="PIRSR" id="PIRSR038994-2"/>
    </source>
</evidence>
<dbReference type="GO" id="GO:0008448">
    <property type="term" value="F:N-acetylglucosamine-6-phosphate deacetylase activity"/>
    <property type="evidence" value="ECO:0007669"/>
    <property type="project" value="InterPro"/>
</dbReference>
<feature type="binding site" evidence="7">
    <location>
        <begin position="218"/>
        <end position="219"/>
    </location>
    <ligand>
        <name>substrate</name>
    </ligand>
</feature>
<evidence type="ECO:0000256" key="6">
    <source>
        <dbReference type="PIRSR" id="PIRSR038994-1"/>
    </source>
</evidence>
<dbReference type="InterPro" id="IPR011059">
    <property type="entry name" value="Metal-dep_hydrolase_composite"/>
</dbReference>
<keyword evidence="2 8" id="KW-0479">Metal-binding</keyword>
<dbReference type="Pfam" id="PF01979">
    <property type="entry name" value="Amidohydro_1"/>
    <property type="match status" value="1"/>
</dbReference>